<accession>A0ABW7Q7Y8</accession>
<dbReference type="RefSeq" id="WP_396640566.1">
    <property type="nucleotide sequence ID" value="NZ_JBIQWL010000003.1"/>
</dbReference>
<dbReference type="InterPro" id="IPR002831">
    <property type="entry name" value="Tscrpt_reg_TrmB_N"/>
</dbReference>
<dbReference type="SUPFAM" id="SSF46785">
    <property type="entry name" value="Winged helix' DNA-binding domain"/>
    <property type="match status" value="1"/>
</dbReference>
<dbReference type="InterPro" id="IPR036390">
    <property type="entry name" value="WH_DNA-bd_sf"/>
</dbReference>
<comment type="caution">
    <text evidence="2">The sequence shown here is derived from an EMBL/GenBank/DDBJ whole genome shotgun (WGS) entry which is preliminary data.</text>
</comment>
<keyword evidence="3" id="KW-1185">Reference proteome</keyword>
<dbReference type="Proteomes" id="UP001610861">
    <property type="component" value="Unassembled WGS sequence"/>
</dbReference>
<protein>
    <submittedName>
        <fullName evidence="2">Helix-turn-helix domain-containing protein</fullName>
    </submittedName>
</protein>
<dbReference type="InterPro" id="IPR051797">
    <property type="entry name" value="TrmB-like"/>
</dbReference>
<name>A0ABW7Q7Y8_9MICO</name>
<dbReference type="PANTHER" id="PTHR34293">
    <property type="entry name" value="HTH-TYPE TRANSCRIPTIONAL REGULATOR TRMBL2"/>
    <property type="match status" value="1"/>
</dbReference>
<reference evidence="2 3" key="1">
    <citation type="submission" date="2024-09" db="EMBL/GenBank/DDBJ databases">
        <authorList>
            <person name="Pan X."/>
        </authorList>
    </citation>
    <scope>NUCLEOTIDE SEQUENCE [LARGE SCALE GENOMIC DNA]</scope>
    <source>
        <strain evidence="2 3">B2969</strain>
    </source>
</reference>
<dbReference type="PANTHER" id="PTHR34293:SF1">
    <property type="entry name" value="HTH-TYPE TRANSCRIPTIONAL REGULATOR TRMBL2"/>
    <property type="match status" value="1"/>
</dbReference>
<feature type="domain" description="HTH luxR-type" evidence="1">
    <location>
        <begin position="267"/>
        <end position="316"/>
    </location>
</feature>
<dbReference type="SMART" id="SM00421">
    <property type="entry name" value="HTH_LUXR"/>
    <property type="match status" value="1"/>
</dbReference>
<dbReference type="InterPro" id="IPR016032">
    <property type="entry name" value="Sig_transdc_resp-reg_C-effctor"/>
</dbReference>
<evidence type="ECO:0000313" key="2">
    <source>
        <dbReference type="EMBL" id="MFH8250607.1"/>
    </source>
</evidence>
<dbReference type="EMBL" id="JBIQWL010000003">
    <property type="protein sequence ID" value="MFH8250607.1"/>
    <property type="molecule type" value="Genomic_DNA"/>
</dbReference>
<dbReference type="Pfam" id="PF01978">
    <property type="entry name" value="TrmB"/>
    <property type="match status" value="1"/>
</dbReference>
<dbReference type="Gene3D" id="1.10.10.10">
    <property type="entry name" value="Winged helix-like DNA-binding domain superfamily/Winged helix DNA-binding domain"/>
    <property type="match status" value="2"/>
</dbReference>
<evidence type="ECO:0000313" key="3">
    <source>
        <dbReference type="Proteomes" id="UP001610861"/>
    </source>
</evidence>
<gene>
    <name evidence="2" type="ORF">ACH3VR_09615</name>
</gene>
<evidence type="ECO:0000259" key="1">
    <source>
        <dbReference type="SMART" id="SM00421"/>
    </source>
</evidence>
<dbReference type="InterPro" id="IPR036388">
    <property type="entry name" value="WH-like_DNA-bd_sf"/>
</dbReference>
<organism evidence="2 3">
    <name type="scientific">Microbacterium alkaliflavum</name>
    <dbReference type="NCBI Taxonomy" id="3248839"/>
    <lineage>
        <taxon>Bacteria</taxon>
        <taxon>Bacillati</taxon>
        <taxon>Actinomycetota</taxon>
        <taxon>Actinomycetes</taxon>
        <taxon>Micrococcales</taxon>
        <taxon>Microbacteriaceae</taxon>
        <taxon>Microbacterium</taxon>
    </lineage>
</organism>
<sequence length="322" mass="34852">MLEALGLSDDHSAVYRMLLAQPSSDMAGIASEASISVRTARRVIDDLEELGLIARLASSPDRIVASPPAVAMLPILRERERQLAAGHQALVHLSELYREGAAQRAAPDVVEVVFGPEAVAQRLGQLQASAERQVRAFVLEDVAIMSGADNVEEDRALARGVRYRVLVESGVLDRPGYIDAVRELEPLGEEVRVLPSLPTRLFVADESHALIPMYSRGERRVAGGLLIHPSGLLDLVMAMFEEAWKSAPTLLASRGVLQERADDPVDTDLLSLLLLGLTDAAAATQLGISVRTVQRRVAELMERAGVATRIQLGAEAVRRGWV</sequence>
<dbReference type="InterPro" id="IPR000792">
    <property type="entry name" value="Tscrpt_reg_LuxR_C"/>
</dbReference>
<dbReference type="SUPFAM" id="SSF46894">
    <property type="entry name" value="C-terminal effector domain of the bipartite response regulators"/>
    <property type="match status" value="1"/>
</dbReference>
<proteinExistence type="predicted"/>